<evidence type="ECO:0000313" key="3">
    <source>
        <dbReference type="Proteomes" id="UP000248961"/>
    </source>
</evidence>
<dbReference type="InterPro" id="IPR027417">
    <property type="entry name" value="P-loop_NTPase"/>
</dbReference>
<dbReference type="VEuPathDB" id="FungiDB:BO97DRAFT_419547"/>
<evidence type="ECO:0000259" key="1">
    <source>
        <dbReference type="Pfam" id="PF13087"/>
    </source>
</evidence>
<sequence>MDKGTRLYSRLARLYQSALASARQQHRGLDLSGVRVCTVDGYQGTERAIMFFDMVVTDRIGFVKNANRLCVALSRAQVNLYVLASDGAMRQGLAKRRKNKDPCTLARLLTYVQKKSWVTRVASLSQTGDYSVSAYVDILNQENLEIPGMAIGWDDIEMMDSTKMPRQGRWPWPNPMIRVSLLRLTADSGLTSRCRCIRSEGGHRSGAFARAVRDARTLTRLAWRLRLTDPEVDDIVERDEQLYSGSTTDNGHETGIVKPRVLRRVVLLSFSPTLERFVDRVSDEDNRTDTLRDHMALNERFVKLNTKNLLWM</sequence>
<dbReference type="PANTHER" id="PTHR10887:SF341">
    <property type="entry name" value="NFX1-TYPE ZINC FINGER-CONTAINING PROTEIN 1"/>
    <property type="match status" value="1"/>
</dbReference>
<dbReference type="AlphaFoldDB" id="A0A395IDS1"/>
<dbReference type="Gene3D" id="3.40.50.300">
    <property type="entry name" value="P-loop containing nucleotide triphosphate hydrolases"/>
    <property type="match status" value="1"/>
</dbReference>
<dbReference type="InterPro" id="IPR045055">
    <property type="entry name" value="DNA2/NAM7-like"/>
</dbReference>
<dbReference type="STRING" id="1450537.A0A395IDS1"/>
<protein>
    <recommendedName>
        <fullName evidence="1">DNA2/NAM7 helicase-like C-terminal domain-containing protein</fullName>
    </recommendedName>
</protein>
<keyword evidence="3" id="KW-1185">Reference proteome</keyword>
<dbReference type="Pfam" id="PF13087">
    <property type="entry name" value="AAA_12"/>
    <property type="match status" value="1"/>
</dbReference>
<dbReference type="EMBL" id="KZ824267">
    <property type="protein sequence ID" value="RAL17303.1"/>
    <property type="molecule type" value="Genomic_DNA"/>
</dbReference>
<accession>A0A395IDS1</accession>
<dbReference type="OrthoDB" id="6513042at2759"/>
<dbReference type="GO" id="GO:0031048">
    <property type="term" value="P:regulatory ncRNA-mediated heterochromatin formation"/>
    <property type="evidence" value="ECO:0007669"/>
    <property type="project" value="TreeGrafter"/>
</dbReference>
<reference evidence="2 3" key="1">
    <citation type="submission" date="2018-02" db="EMBL/GenBank/DDBJ databases">
        <title>The genomes of Aspergillus section Nigri reveals drivers in fungal speciation.</title>
        <authorList>
            <consortium name="DOE Joint Genome Institute"/>
            <person name="Vesth T.C."/>
            <person name="Nybo J."/>
            <person name="Theobald S."/>
            <person name="Brandl J."/>
            <person name="Frisvad J.C."/>
            <person name="Nielsen K.F."/>
            <person name="Lyhne E.K."/>
            <person name="Kogle M.E."/>
            <person name="Kuo A."/>
            <person name="Riley R."/>
            <person name="Clum A."/>
            <person name="Nolan M."/>
            <person name="Lipzen A."/>
            <person name="Salamov A."/>
            <person name="Henrissat B."/>
            <person name="Wiebenga A."/>
            <person name="De vries R.P."/>
            <person name="Grigoriev I.V."/>
            <person name="Mortensen U.H."/>
            <person name="Andersen M.R."/>
            <person name="Baker S.E."/>
        </authorList>
    </citation>
    <scope>NUCLEOTIDE SEQUENCE [LARGE SCALE GENOMIC DNA]</scope>
    <source>
        <strain evidence="2 3">CBS 101889</strain>
    </source>
</reference>
<dbReference type="GO" id="GO:0031380">
    <property type="term" value="C:nuclear RNA-directed RNA polymerase complex"/>
    <property type="evidence" value="ECO:0007669"/>
    <property type="project" value="TreeGrafter"/>
</dbReference>
<dbReference type="PANTHER" id="PTHR10887">
    <property type="entry name" value="DNA2/NAM7 HELICASE FAMILY"/>
    <property type="match status" value="1"/>
</dbReference>
<proteinExistence type="predicted"/>
<name>A0A395IDS1_ASPHC</name>
<dbReference type="RefSeq" id="XP_025556457.1">
    <property type="nucleotide sequence ID" value="XM_025696566.1"/>
</dbReference>
<dbReference type="GeneID" id="37200855"/>
<dbReference type="Proteomes" id="UP000248961">
    <property type="component" value="Unassembled WGS sequence"/>
</dbReference>
<feature type="domain" description="DNA2/NAM7 helicase-like C-terminal" evidence="1">
    <location>
        <begin position="16"/>
        <end position="85"/>
    </location>
</feature>
<evidence type="ECO:0000313" key="2">
    <source>
        <dbReference type="EMBL" id="RAL17303.1"/>
    </source>
</evidence>
<dbReference type="InterPro" id="IPR041679">
    <property type="entry name" value="DNA2/NAM7-like_C"/>
</dbReference>
<organism evidence="2 3">
    <name type="scientific">Aspergillus homomorphus (strain CBS 101889)</name>
    <dbReference type="NCBI Taxonomy" id="1450537"/>
    <lineage>
        <taxon>Eukaryota</taxon>
        <taxon>Fungi</taxon>
        <taxon>Dikarya</taxon>
        <taxon>Ascomycota</taxon>
        <taxon>Pezizomycotina</taxon>
        <taxon>Eurotiomycetes</taxon>
        <taxon>Eurotiomycetidae</taxon>
        <taxon>Eurotiales</taxon>
        <taxon>Aspergillaceae</taxon>
        <taxon>Aspergillus</taxon>
        <taxon>Aspergillus subgen. Circumdati</taxon>
    </lineage>
</organism>
<gene>
    <name evidence="2" type="ORF">BO97DRAFT_419547</name>
</gene>